<dbReference type="Proteomes" id="UP001497453">
    <property type="component" value="Chromosome 3"/>
</dbReference>
<evidence type="ECO:0000313" key="1">
    <source>
        <dbReference type="EMBL" id="CAL1703764.1"/>
    </source>
</evidence>
<evidence type="ECO:0000313" key="2">
    <source>
        <dbReference type="Proteomes" id="UP001497453"/>
    </source>
</evidence>
<reference evidence="2" key="1">
    <citation type="submission" date="2024-04" db="EMBL/GenBank/DDBJ databases">
        <authorList>
            <person name="Shaw F."/>
            <person name="Minotto A."/>
        </authorList>
    </citation>
    <scope>NUCLEOTIDE SEQUENCE [LARGE SCALE GENOMIC DNA]</scope>
</reference>
<dbReference type="EMBL" id="OZ037946">
    <property type="protein sequence ID" value="CAL1703764.1"/>
    <property type="molecule type" value="Genomic_DNA"/>
</dbReference>
<sequence>MKRNAIHRTLAKPGSCCDGHTTCSPGWPKSVSDVHACNDSDHPLPPEQLQASCRVKNEFHTPFKYEKLRCLLVANRKFAVARTPGNTAADYTLDKKTSSILSHVFSLRVLILGLTAYDQALQPKCSLDIVNYLD</sequence>
<protein>
    <submittedName>
        <fullName evidence="1">Uncharacterized protein</fullName>
    </submittedName>
</protein>
<proteinExistence type="predicted"/>
<organism evidence="1 2">
    <name type="scientific">Somion occarium</name>
    <dbReference type="NCBI Taxonomy" id="3059160"/>
    <lineage>
        <taxon>Eukaryota</taxon>
        <taxon>Fungi</taxon>
        <taxon>Dikarya</taxon>
        <taxon>Basidiomycota</taxon>
        <taxon>Agaricomycotina</taxon>
        <taxon>Agaricomycetes</taxon>
        <taxon>Polyporales</taxon>
        <taxon>Cerrenaceae</taxon>
        <taxon>Somion</taxon>
    </lineage>
</organism>
<accession>A0ABP1DAN9</accession>
<name>A0ABP1DAN9_9APHY</name>
<gene>
    <name evidence="1" type="ORF">GFSPODELE1_LOCUS4715</name>
</gene>
<keyword evidence="2" id="KW-1185">Reference proteome</keyword>